<keyword evidence="2" id="KW-0472">Membrane</keyword>
<keyword evidence="4" id="KW-1185">Reference proteome</keyword>
<dbReference type="Proteomes" id="UP000523000">
    <property type="component" value="Unassembled WGS sequence"/>
</dbReference>
<feature type="compositionally biased region" description="Basic and acidic residues" evidence="1">
    <location>
        <begin position="88"/>
        <end position="101"/>
    </location>
</feature>
<evidence type="ECO:0000313" key="4">
    <source>
        <dbReference type="Proteomes" id="UP000523000"/>
    </source>
</evidence>
<comment type="caution">
    <text evidence="3">The sequence shown here is derived from an EMBL/GenBank/DDBJ whole genome shotgun (WGS) entry which is preliminary data.</text>
</comment>
<name>A0A839QKR8_9MICC</name>
<keyword evidence="2" id="KW-1133">Transmembrane helix</keyword>
<reference evidence="3 4" key="1">
    <citation type="submission" date="2020-08" db="EMBL/GenBank/DDBJ databases">
        <title>Sequencing the genomes of 1000 actinobacteria strains.</title>
        <authorList>
            <person name="Klenk H.-P."/>
        </authorList>
    </citation>
    <scope>NUCLEOTIDE SEQUENCE [LARGE SCALE GENOMIC DNA]</scope>
    <source>
        <strain evidence="3 4">DSM 22826</strain>
    </source>
</reference>
<evidence type="ECO:0000256" key="2">
    <source>
        <dbReference type="SAM" id="Phobius"/>
    </source>
</evidence>
<accession>A0A839QKR8</accession>
<dbReference type="RefSeq" id="WP_183512565.1">
    <property type="nucleotide sequence ID" value="NZ_BAABGK010000034.1"/>
</dbReference>
<keyword evidence="2" id="KW-0812">Transmembrane</keyword>
<gene>
    <name evidence="3" type="ORF">E9229_003245</name>
</gene>
<evidence type="ECO:0000313" key="3">
    <source>
        <dbReference type="EMBL" id="MBB2996998.1"/>
    </source>
</evidence>
<dbReference type="AlphaFoldDB" id="A0A839QKR8"/>
<feature type="transmembrane region" description="Helical" evidence="2">
    <location>
        <begin position="52"/>
        <end position="71"/>
    </location>
</feature>
<evidence type="ECO:0000256" key="1">
    <source>
        <dbReference type="SAM" id="MobiDB-lite"/>
    </source>
</evidence>
<proteinExistence type="predicted"/>
<feature type="transmembrane region" description="Helical" evidence="2">
    <location>
        <begin position="20"/>
        <end position="40"/>
    </location>
</feature>
<sequence length="110" mass="11420">MGMGPAGEKTLAWHGTRVGLLLCLICILIQTLPLGLFVLGGGGNADDFIQDMLGILTVGLVAILAGVLLLVPGSIPPYRTPLRAPGRHVPDAEAGPRESRSRGNWASIGL</sequence>
<dbReference type="EMBL" id="JACHVS010000002">
    <property type="protein sequence ID" value="MBB2996998.1"/>
    <property type="molecule type" value="Genomic_DNA"/>
</dbReference>
<feature type="region of interest" description="Disordered" evidence="1">
    <location>
        <begin position="81"/>
        <end position="110"/>
    </location>
</feature>
<organism evidence="3 4">
    <name type="scientific">Paeniglutamicibacter cryotolerans</name>
    <dbReference type="NCBI Taxonomy" id="670079"/>
    <lineage>
        <taxon>Bacteria</taxon>
        <taxon>Bacillati</taxon>
        <taxon>Actinomycetota</taxon>
        <taxon>Actinomycetes</taxon>
        <taxon>Micrococcales</taxon>
        <taxon>Micrococcaceae</taxon>
        <taxon>Paeniglutamicibacter</taxon>
    </lineage>
</organism>
<protein>
    <submittedName>
        <fullName evidence="3">Uncharacterized protein</fullName>
    </submittedName>
</protein>